<evidence type="ECO:0000313" key="9">
    <source>
        <dbReference type="EMBL" id="MBU3158732.1"/>
    </source>
</evidence>
<comment type="similarity">
    <text evidence="2">Belongs to the amino acid-polyamine-organocation (APC) superfamily. Spore germination protein (SGP) (TC 2.A.3.9) family.</text>
</comment>
<feature type="transmembrane region" description="Helical" evidence="8">
    <location>
        <begin position="83"/>
        <end position="105"/>
    </location>
</feature>
<feature type="transmembrane region" description="Helical" evidence="8">
    <location>
        <begin position="217"/>
        <end position="240"/>
    </location>
</feature>
<evidence type="ECO:0000256" key="1">
    <source>
        <dbReference type="ARBA" id="ARBA00004141"/>
    </source>
</evidence>
<feature type="transmembrane region" description="Helical" evidence="8">
    <location>
        <begin position="12"/>
        <end position="30"/>
    </location>
</feature>
<comment type="caution">
    <text evidence="9">The sequence shown here is derived from an EMBL/GenBank/DDBJ whole genome shotgun (WGS) entry which is preliminary data.</text>
</comment>
<evidence type="ECO:0000313" key="10">
    <source>
        <dbReference type="Proteomes" id="UP000776252"/>
    </source>
</evidence>
<dbReference type="Pfam" id="PF03845">
    <property type="entry name" value="Spore_permease"/>
    <property type="match status" value="1"/>
</dbReference>
<dbReference type="PANTHER" id="PTHR34975">
    <property type="entry name" value="SPORE GERMINATION PROTEIN A2"/>
    <property type="match status" value="1"/>
</dbReference>
<feature type="transmembrane region" description="Helical" evidence="8">
    <location>
        <begin position="306"/>
        <end position="323"/>
    </location>
</feature>
<feature type="transmembrane region" description="Helical" evidence="8">
    <location>
        <begin position="111"/>
        <end position="135"/>
    </location>
</feature>
<reference evidence="9 10" key="1">
    <citation type="submission" date="2021-06" db="EMBL/GenBank/DDBJ databases">
        <title>Clostridia strains as spoilage organisms.</title>
        <authorList>
            <person name="Wambui J."/>
            <person name="Stephan R."/>
            <person name="Stevens M.J.A."/>
        </authorList>
    </citation>
    <scope>NUCLEOTIDE SEQUENCE [LARGE SCALE GENOMIC DNA]</scope>
    <source>
        <strain evidence="9 10">DSM 14204</strain>
    </source>
</reference>
<feature type="transmembrane region" description="Helical" evidence="8">
    <location>
        <begin position="42"/>
        <end position="63"/>
    </location>
</feature>
<sequence length="365" mass="41181">MDKAKKKLLEESECIAMVVGFVTSVGLLSLPNGVVQDAKQDGWLSVVIGGVYPLFLAFLSIYYVKKHPKEDILVLSKKYLGDILGTICNILFLAQFGIYLIGVASGMSNVYMTYVTAFLTPIKIFIPAILLATYLAVKGIKVLARINIIALYAVVMSVLTLLTGLQRGNYLNLFPIFGSGYKNILKASIESAYAYGGLEGIFLIYPFMRNKYKIKAVVLKSSFLIMSLYIWTTFICIYYLGYKVTSKALWPVLLVTVGVNLPVLNNFRFIFLFLWSITIFRTLANYQYSVTYILSNILKIKDKKKVYWFTVPIVIYLCLKVGNEVQRRAFLGFIIPKVTLFNIAYISIIAILIFIKDKGRKSTKT</sequence>
<evidence type="ECO:0000256" key="4">
    <source>
        <dbReference type="ARBA" id="ARBA00022544"/>
    </source>
</evidence>
<dbReference type="Proteomes" id="UP000776252">
    <property type="component" value="Unassembled WGS sequence"/>
</dbReference>
<feature type="transmembrane region" description="Helical" evidence="8">
    <location>
        <begin position="329"/>
        <end position="355"/>
    </location>
</feature>
<dbReference type="PANTHER" id="PTHR34975:SF2">
    <property type="entry name" value="SPORE GERMINATION PROTEIN A2"/>
    <property type="match status" value="1"/>
</dbReference>
<keyword evidence="3" id="KW-0813">Transport</keyword>
<keyword evidence="10" id="KW-1185">Reference proteome</keyword>
<evidence type="ECO:0000256" key="5">
    <source>
        <dbReference type="ARBA" id="ARBA00022692"/>
    </source>
</evidence>
<dbReference type="InterPro" id="IPR004761">
    <property type="entry name" value="Spore_GerAB"/>
</dbReference>
<feature type="transmembrane region" description="Helical" evidence="8">
    <location>
        <begin position="142"/>
        <end position="164"/>
    </location>
</feature>
<gene>
    <name evidence="9" type="ORF">KPL37_02950</name>
</gene>
<protein>
    <submittedName>
        <fullName evidence="9">Spore germination protein</fullName>
    </submittedName>
</protein>
<evidence type="ECO:0000256" key="3">
    <source>
        <dbReference type="ARBA" id="ARBA00022448"/>
    </source>
</evidence>
<keyword evidence="4" id="KW-0309">Germination</keyword>
<organism evidence="9 10">
    <name type="scientific">Clostridium frigoris</name>
    <dbReference type="NCBI Taxonomy" id="205327"/>
    <lineage>
        <taxon>Bacteria</taxon>
        <taxon>Bacillati</taxon>
        <taxon>Bacillota</taxon>
        <taxon>Clostridia</taxon>
        <taxon>Eubacteriales</taxon>
        <taxon>Clostridiaceae</taxon>
        <taxon>Clostridium</taxon>
    </lineage>
</organism>
<proteinExistence type="inferred from homology"/>
<keyword evidence="5 8" id="KW-0812">Transmembrane</keyword>
<dbReference type="NCBIfam" id="TIGR00912">
    <property type="entry name" value="2A0309"/>
    <property type="match status" value="1"/>
</dbReference>
<evidence type="ECO:0000256" key="7">
    <source>
        <dbReference type="ARBA" id="ARBA00023136"/>
    </source>
</evidence>
<evidence type="ECO:0000256" key="6">
    <source>
        <dbReference type="ARBA" id="ARBA00022989"/>
    </source>
</evidence>
<keyword evidence="7 8" id="KW-0472">Membrane</keyword>
<accession>A0ABS6BPA0</accession>
<dbReference type="RefSeq" id="WP_216145943.1">
    <property type="nucleotide sequence ID" value="NZ_JAHLDV010000004.1"/>
</dbReference>
<evidence type="ECO:0000256" key="8">
    <source>
        <dbReference type="SAM" id="Phobius"/>
    </source>
</evidence>
<name>A0ABS6BPA0_9CLOT</name>
<keyword evidence="6 8" id="KW-1133">Transmembrane helix</keyword>
<dbReference type="EMBL" id="JAHLDV010000004">
    <property type="protein sequence ID" value="MBU3158732.1"/>
    <property type="molecule type" value="Genomic_DNA"/>
</dbReference>
<comment type="subcellular location">
    <subcellularLocation>
        <location evidence="1">Membrane</location>
        <topology evidence="1">Multi-pass membrane protein</topology>
    </subcellularLocation>
</comment>
<evidence type="ECO:0000256" key="2">
    <source>
        <dbReference type="ARBA" id="ARBA00007998"/>
    </source>
</evidence>